<organism evidence="3 4">
    <name type="scientific">Theobroma cacao</name>
    <name type="common">Cacao</name>
    <name type="synonym">Cocoa</name>
    <dbReference type="NCBI Taxonomy" id="3641"/>
    <lineage>
        <taxon>Eukaryota</taxon>
        <taxon>Viridiplantae</taxon>
        <taxon>Streptophyta</taxon>
        <taxon>Embryophyta</taxon>
        <taxon>Tracheophyta</taxon>
        <taxon>Spermatophyta</taxon>
        <taxon>Magnoliopsida</taxon>
        <taxon>eudicotyledons</taxon>
        <taxon>Gunneridae</taxon>
        <taxon>Pentapetalae</taxon>
        <taxon>rosids</taxon>
        <taxon>malvids</taxon>
        <taxon>Malvales</taxon>
        <taxon>Malvaceae</taxon>
        <taxon>Byttnerioideae</taxon>
        <taxon>Theobroma</taxon>
    </lineage>
</organism>
<dbReference type="PANTHER" id="PTHR24177">
    <property type="entry name" value="CASKIN"/>
    <property type="match status" value="1"/>
</dbReference>
<sequence>MCKEIASLDFAQARKNLVHQAIMNAFQRGMTEFIVEIIGRNPDLLMTKDVDDRDMFRIAVAHRQEKVFNLIYGLDTKKHHFLSFVDKLGNSMLHVAGKLSSESQVKLEQISGPALQMQRELQWFKEVESIVPPIFKEYPNRKGETPCEAFDRSHAELVKEGEKWSKDIAQSSTIVGTLIITIMFAALFTVPGGLNQETGVPLLLTNKPFKVFIISDAISFFASTTSVLIFVGILTSRYSANDFLISLPSKLIIGLSFLFISIAAMMVAFSSTVIIMLKGQFEIVISIVVLSSILIGLFVRLQFPLVVKIFFSTYGPGIFDRRMKKCL</sequence>
<dbReference type="InterPro" id="IPR026961">
    <property type="entry name" value="PGG_dom"/>
</dbReference>
<feature type="transmembrane region" description="Helical" evidence="1">
    <location>
        <begin position="173"/>
        <end position="191"/>
    </location>
</feature>
<evidence type="ECO:0000256" key="1">
    <source>
        <dbReference type="SAM" id="Phobius"/>
    </source>
</evidence>
<protein>
    <submittedName>
        <fullName evidence="4">Ankyrin repeat-containing protein At3g12360-like</fullName>
    </submittedName>
</protein>
<dbReference type="PANTHER" id="PTHR24177:SF329">
    <property type="entry name" value="ANKYRIN REPEAT PROTEIN"/>
    <property type="match status" value="1"/>
</dbReference>
<dbReference type="RefSeq" id="XP_017985278.1">
    <property type="nucleotide sequence ID" value="XM_018129789.1"/>
</dbReference>
<dbReference type="KEGG" id="tcc:108663897"/>
<feature type="transmembrane region" description="Helical" evidence="1">
    <location>
        <begin position="255"/>
        <end position="277"/>
    </location>
</feature>
<feature type="transmembrane region" description="Helical" evidence="1">
    <location>
        <begin position="211"/>
        <end position="234"/>
    </location>
</feature>
<evidence type="ECO:0000313" key="3">
    <source>
        <dbReference type="Proteomes" id="UP000694886"/>
    </source>
</evidence>
<dbReference type="Pfam" id="PF13962">
    <property type="entry name" value="PGG"/>
    <property type="match status" value="1"/>
</dbReference>
<keyword evidence="1" id="KW-0472">Membrane</keyword>
<keyword evidence="1" id="KW-1133">Transmembrane helix</keyword>
<accession>A0AB32X071</accession>
<feature type="domain" description="PGG" evidence="2">
    <location>
        <begin position="163"/>
        <end position="275"/>
    </location>
</feature>
<name>A0AB32X071_THECC</name>
<dbReference type="AlphaFoldDB" id="A0AB32X071"/>
<reference evidence="4" key="1">
    <citation type="submission" date="2025-08" db="UniProtKB">
        <authorList>
            <consortium name="RefSeq"/>
        </authorList>
    </citation>
    <scope>IDENTIFICATION</scope>
</reference>
<dbReference type="GeneID" id="108663897"/>
<keyword evidence="1" id="KW-0812">Transmembrane</keyword>
<evidence type="ECO:0000313" key="4">
    <source>
        <dbReference type="RefSeq" id="XP_017985278.1"/>
    </source>
</evidence>
<feature type="transmembrane region" description="Helical" evidence="1">
    <location>
        <begin position="283"/>
        <end position="301"/>
    </location>
</feature>
<proteinExistence type="predicted"/>
<dbReference type="Proteomes" id="UP000694886">
    <property type="component" value="Unplaced"/>
</dbReference>
<evidence type="ECO:0000259" key="2">
    <source>
        <dbReference type="Pfam" id="PF13962"/>
    </source>
</evidence>
<gene>
    <name evidence="4" type="primary">LOC108663897</name>
</gene>